<dbReference type="AlphaFoldDB" id="A0A0E3M858"/>
<evidence type="ECO:0000259" key="2">
    <source>
        <dbReference type="Pfam" id="PF21447"/>
    </source>
</evidence>
<dbReference type="STRING" id="1548.CSCA_4378"/>
<dbReference type="EMBL" id="CP009933">
    <property type="protein sequence ID" value="AKA71503.1"/>
    <property type="molecule type" value="Genomic_DNA"/>
</dbReference>
<dbReference type="Proteomes" id="UP000033115">
    <property type="component" value="Chromosome"/>
</dbReference>
<dbReference type="SUPFAM" id="SSF109604">
    <property type="entry name" value="HD-domain/PDEase-like"/>
    <property type="match status" value="1"/>
</dbReference>
<evidence type="ECO:0000256" key="1">
    <source>
        <dbReference type="ARBA" id="ARBA00007125"/>
    </source>
</evidence>
<dbReference type="InterPro" id="IPR050273">
    <property type="entry name" value="GppA/Ppx_hydrolase"/>
</dbReference>
<organism evidence="3 4">
    <name type="scientific">Clostridium scatologenes</name>
    <dbReference type="NCBI Taxonomy" id="1548"/>
    <lineage>
        <taxon>Bacteria</taxon>
        <taxon>Bacillati</taxon>
        <taxon>Bacillota</taxon>
        <taxon>Clostridia</taxon>
        <taxon>Eubacteriales</taxon>
        <taxon>Clostridiaceae</taxon>
        <taxon>Clostridium</taxon>
    </lineage>
</organism>
<dbReference type="InterPro" id="IPR003607">
    <property type="entry name" value="HD/PDEase_dom"/>
</dbReference>
<name>A0A0E3M858_CLOSL</name>
<dbReference type="RefSeq" id="WP_029159365.1">
    <property type="nucleotide sequence ID" value="NZ_CP009933.1"/>
</dbReference>
<dbReference type="CDD" id="cd00077">
    <property type="entry name" value="HDc"/>
    <property type="match status" value="1"/>
</dbReference>
<feature type="domain" description="Ppx/GppA phosphatase C-terminal" evidence="2">
    <location>
        <begin position="12"/>
        <end position="160"/>
    </location>
</feature>
<dbReference type="HOGENOM" id="CLU_1425767_0_0_9"/>
<dbReference type="PANTHER" id="PTHR30005">
    <property type="entry name" value="EXOPOLYPHOSPHATASE"/>
    <property type="match status" value="1"/>
</dbReference>
<dbReference type="Gene3D" id="1.10.3210.10">
    <property type="entry name" value="Hypothetical protein af1432"/>
    <property type="match status" value="1"/>
</dbReference>
<accession>A0A0E3M858</accession>
<evidence type="ECO:0000313" key="3">
    <source>
        <dbReference type="EMBL" id="AKA71503.1"/>
    </source>
</evidence>
<dbReference type="KEGG" id="csq:CSCA_4378"/>
<dbReference type="GO" id="GO:0006357">
    <property type="term" value="P:regulation of transcription by RNA polymerase II"/>
    <property type="evidence" value="ECO:0007669"/>
    <property type="project" value="TreeGrafter"/>
</dbReference>
<reference evidence="3 4" key="1">
    <citation type="journal article" date="2015" name="J. Biotechnol.">
        <title>Complete genome sequence of a malodorant-producing acetogen, Clostridium scatologenes ATCC 25775(T).</title>
        <authorList>
            <person name="Zhu Z."/>
            <person name="Guo T."/>
            <person name="Zheng H."/>
            <person name="Song T."/>
            <person name="Ouyang P."/>
            <person name="Xie J."/>
        </authorList>
    </citation>
    <scope>NUCLEOTIDE SEQUENCE [LARGE SCALE GENOMIC DNA]</scope>
    <source>
        <strain evidence="3 4">ATCC 25775</strain>
    </source>
</reference>
<keyword evidence="4" id="KW-1185">Reference proteome</keyword>
<gene>
    <name evidence="3" type="ORF">CSCA_4378</name>
</gene>
<proteinExistence type="inferred from homology"/>
<protein>
    <submittedName>
        <fullName evidence="3">Exopolyphosphatase</fullName>
    </submittedName>
</protein>
<dbReference type="InterPro" id="IPR048950">
    <property type="entry name" value="Ppx_GppA_C"/>
</dbReference>
<dbReference type="Pfam" id="PF21447">
    <property type="entry name" value="Ppx-GppA_III"/>
    <property type="match status" value="1"/>
</dbReference>
<dbReference type="PANTHER" id="PTHR30005:SF0">
    <property type="entry name" value="RETROGRADE REGULATION PROTEIN 2"/>
    <property type="match status" value="1"/>
</dbReference>
<comment type="similarity">
    <text evidence="1">Belongs to the GppA/Ppx family.</text>
</comment>
<sequence length="190" mass="22157">MLNVHSYLTENEVLKIIEKYDIHNIALHEKKVASYSISLFDFINQYNEFSLADRNFLKYSALLHDVGYFIHKENHHKHTKYIILKEPIFNKLPDKTRFLLAAMASSHGNSIDSYIEFSPDKLKLLALLRIADSLDHPHNLNISLKQIKLKNETLKIKISGERSEYALKKIKKKSDLFSKVYGFPVCVKCY</sequence>
<evidence type="ECO:0000313" key="4">
    <source>
        <dbReference type="Proteomes" id="UP000033115"/>
    </source>
</evidence>